<keyword evidence="3" id="KW-1185">Reference proteome</keyword>
<keyword evidence="1" id="KW-0472">Membrane</keyword>
<sequence length="118" mass="13080">MFDVLSGGEMNLGFIILSDISGSVVLLSAIAGETYGGLKYCTIQGELLDRTVLPDEKEGEIEEIRRNKEGRKRILAVAKVEMMRNSHMCCGGGKRFCYIEDFQLTKAGSERKGEGERK</sequence>
<dbReference type="Proteomes" id="UP000499080">
    <property type="component" value="Unassembled WGS sequence"/>
</dbReference>
<comment type="caution">
    <text evidence="2">The sequence shown here is derived from an EMBL/GenBank/DDBJ whole genome shotgun (WGS) entry which is preliminary data.</text>
</comment>
<organism evidence="2 3">
    <name type="scientific">Araneus ventricosus</name>
    <name type="common">Orbweaver spider</name>
    <name type="synonym">Epeira ventricosa</name>
    <dbReference type="NCBI Taxonomy" id="182803"/>
    <lineage>
        <taxon>Eukaryota</taxon>
        <taxon>Metazoa</taxon>
        <taxon>Ecdysozoa</taxon>
        <taxon>Arthropoda</taxon>
        <taxon>Chelicerata</taxon>
        <taxon>Arachnida</taxon>
        <taxon>Araneae</taxon>
        <taxon>Araneomorphae</taxon>
        <taxon>Entelegynae</taxon>
        <taxon>Araneoidea</taxon>
        <taxon>Araneidae</taxon>
        <taxon>Araneus</taxon>
    </lineage>
</organism>
<dbReference type="OrthoDB" id="10598689at2759"/>
<gene>
    <name evidence="2" type="ORF">AVEN_137372_1</name>
</gene>
<reference evidence="2 3" key="1">
    <citation type="journal article" date="2019" name="Sci. Rep.">
        <title>Orb-weaving spider Araneus ventricosus genome elucidates the spidroin gene catalogue.</title>
        <authorList>
            <person name="Kono N."/>
            <person name="Nakamura H."/>
            <person name="Ohtoshi R."/>
            <person name="Moran D.A.P."/>
            <person name="Shinohara A."/>
            <person name="Yoshida Y."/>
            <person name="Fujiwara M."/>
            <person name="Mori M."/>
            <person name="Tomita M."/>
            <person name="Arakawa K."/>
        </authorList>
    </citation>
    <scope>NUCLEOTIDE SEQUENCE [LARGE SCALE GENOMIC DNA]</scope>
</reference>
<keyword evidence="1" id="KW-1133">Transmembrane helix</keyword>
<name>A0A4Y2DYV2_ARAVE</name>
<dbReference type="AlphaFoldDB" id="A0A4Y2DYV2"/>
<evidence type="ECO:0000313" key="2">
    <source>
        <dbReference type="EMBL" id="GBM22063.1"/>
    </source>
</evidence>
<proteinExistence type="predicted"/>
<accession>A0A4Y2DYV2</accession>
<evidence type="ECO:0000256" key="1">
    <source>
        <dbReference type="SAM" id="Phobius"/>
    </source>
</evidence>
<protein>
    <submittedName>
        <fullName evidence="2">Uncharacterized protein</fullName>
    </submittedName>
</protein>
<keyword evidence="1" id="KW-0812">Transmembrane</keyword>
<dbReference type="EMBL" id="BGPR01000473">
    <property type="protein sequence ID" value="GBM22063.1"/>
    <property type="molecule type" value="Genomic_DNA"/>
</dbReference>
<feature type="transmembrane region" description="Helical" evidence="1">
    <location>
        <begin position="12"/>
        <end position="31"/>
    </location>
</feature>
<evidence type="ECO:0000313" key="3">
    <source>
        <dbReference type="Proteomes" id="UP000499080"/>
    </source>
</evidence>